<name>A0A3S0IB78_9DEIO</name>
<keyword evidence="3 5" id="KW-0732">Signal</keyword>
<dbReference type="InterPro" id="IPR032694">
    <property type="entry name" value="CopC/D"/>
</dbReference>
<evidence type="ECO:0000256" key="3">
    <source>
        <dbReference type="ARBA" id="ARBA00022729"/>
    </source>
</evidence>
<evidence type="ECO:0000256" key="4">
    <source>
        <dbReference type="ARBA" id="ARBA00023008"/>
    </source>
</evidence>
<dbReference type="InterPro" id="IPR007348">
    <property type="entry name" value="CopC_dom"/>
</dbReference>
<evidence type="ECO:0000313" key="7">
    <source>
        <dbReference type="EMBL" id="RTR28702.1"/>
    </source>
</evidence>
<feature type="domain" description="CopC" evidence="6">
    <location>
        <begin position="22"/>
        <end position="138"/>
    </location>
</feature>
<gene>
    <name evidence="7" type="ORF">EJ104_04940</name>
</gene>
<evidence type="ECO:0000256" key="1">
    <source>
        <dbReference type="ARBA" id="ARBA00004196"/>
    </source>
</evidence>
<evidence type="ECO:0000313" key="8">
    <source>
        <dbReference type="Proteomes" id="UP000277766"/>
    </source>
</evidence>
<feature type="chain" id="PRO_5018614675" evidence="5">
    <location>
        <begin position="24"/>
        <end position="139"/>
    </location>
</feature>
<dbReference type="AlphaFoldDB" id="A0A3S0IB78"/>
<dbReference type="GO" id="GO:0030313">
    <property type="term" value="C:cell envelope"/>
    <property type="evidence" value="ECO:0007669"/>
    <property type="project" value="UniProtKB-SubCell"/>
</dbReference>
<dbReference type="GO" id="GO:0042597">
    <property type="term" value="C:periplasmic space"/>
    <property type="evidence" value="ECO:0007669"/>
    <property type="project" value="InterPro"/>
</dbReference>
<dbReference type="InterPro" id="IPR014755">
    <property type="entry name" value="Cu-Rt/internalin_Ig-like"/>
</dbReference>
<proteinExistence type="predicted"/>
<dbReference type="Proteomes" id="UP000277766">
    <property type="component" value="Unassembled WGS sequence"/>
</dbReference>
<feature type="signal peptide" evidence="5">
    <location>
        <begin position="1"/>
        <end position="23"/>
    </location>
</feature>
<keyword evidence="8" id="KW-1185">Reference proteome</keyword>
<accession>A0A3S0IB78</accession>
<dbReference type="GO" id="GO:0006825">
    <property type="term" value="P:copper ion transport"/>
    <property type="evidence" value="ECO:0007669"/>
    <property type="project" value="InterPro"/>
</dbReference>
<dbReference type="OrthoDB" id="2353937at2"/>
<evidence type="ECO:0000256" key="2">
    <source>
        <dbReference type="ARBA" id="ARBA00022723"/>
    </source>
</evidence>
<dbReference type="Gene3D" id="2.60.40.1220">
    <property type="match status" value="1"/>
</dbReference>
<dbReference type="EMBL" id="RXPE01000006">
    <property type="protein sequence ID" value="RTR28702.1"/>
    <property type="molecule type" value="Genomic_DNA"/>
</dbReference>
<dbReference type="InterPro" id="IPR014756">
    <property type="entry name" value="Ig_E-set"/>
</dbReference>
<dbReference type="Pfam" id="PF04234">
    <property type="entry name" value="CopC"/>
    <property type="match status" value="1"/>
</dbReference>
<sequence length="139" mass="14925">MRRSLHLLALLTGLALPAATAHTAVTSISPAAGSTVNAPREVTLRFSESVNLRYSIFKVYPLPAGQSGQRAAATLTRRVIALRGDEAQRADTYRPRLGHGQGVAVPLKSSLKPGAYVLMWRLMSADGHPVTGQTVFHVR</sequence>
<keyword evidence="2" id="KW-0479">Metal-binding</keyword>
<dbReference type="GO" id="GO:0005886">
    <property type="term" value="C:plasma membrane"/>
    <property type="evidence" value="ECO:0007669"/>
    <property type="project" value="TreeGrafter"/>
</dbReference>
<dbReference type="GO" id="GO:0005507">
    <property type="term" value="F:copper ion binding"/>
    <property type="evidence" value="ECO:0007669"/>
    <property type="project" value="InterPro"/>
</dbReference>
<keyword evidence="4" id="KW-0186">Copper</keyword>
<dbReference type="RefSeq" id="WP_126351651.1">
    <property type="nucleotide sequence ID" value="NZ_CP086380.1"/>
</dbReference>
<dbReference type="GO" id="GO:0046688">
    <property type="term" value="P:response to copper ion"/>
    <property type="evidence" value="ECO:0007669"/>
    <property type="project" value="InterPro"/>
</dbReference>
<comment type="subcellular location">
    <subcellularLocation>
        <location evidence="1">Cell envelope</location>
    </subcellularLocation>
</comment>
<dbReference type="PANTHER" id="PTHR34820">
    <property type="entry name" value="INNER MEMBRANE PROTEIN YEBZ"/>
    <property type="match status" value="1"/>
</dbReference>
<evidence type="ECO:0000259" key="6">
    <source>
        <dbReference type="Pfam" id="PF04234"/>
    </source>
</evidence>
<evidence type="ECO:0000256" key="5">
    <source>
        <dbReference type="SAM" id="SignalP"/>
    </source>
</evidence>
<organism evidence="7 8">
    <name type="scientific">Deinococcus radiophilus</name>
    <dbReference type="NCBI Taxonomy" id="32062"/>
    <lineage>
        <taxon>Bacteria</taxon>
        <taxon>Thermotogati</taxon>
        <taxon>Deinococcota</taxon>
        <taxon>Deinococci</taxon>
        <taxon>Deinococcales</taxon>
        <taxon>Deinococcaceae</taxon>
        <taxon>Deinococcus</taxon>
    </lineage>
</organism>
<protein>
    <submittedName>
        <fullName evidence="7">Copper resistance protein CopC</fullName>
    </submittedName>
</protein>
<dbReference type="SUPFAM" id="SSF81296">
    <property type="entry name" value="E set domains"/>
    <property type="match status" value="1"/>
</dbReference>
<reference evidence="7 8" key="1">
    <citation type="submission" date="2018-12" db="EMBL/GenBank/DDBJ databases">
        <title>Deinococcus radiophilus ATCC 27603 genome sequencing and assembly.</title>
        <authorList>
            <person name="Maclea K.S."/>
            <person name="Maynard C.R."/>
        </authorList>
    </citation>
    <scope>NUCLEOTIDE SEQUENCE [LARGE SCALE GENOMIC DNA]</scope>
    <source>
        <strain evidence="7 8">ATCC 27603</strain>
    </source>
</reference>
<dbReference type="PANTHER" id="PTHR34820:SF4">
    <property type="entry name" value="INNER MEMBRANE PROTEIN YEBZ"/>
    <property type="match status" value="1"/>
</dbReference>
<comment type="caution">
    <text evidence="7">The sequence shown here is derived from an EMBL/GenBank/DDBJ whole genome shotgun (WGS) entry which is preliminary data.</text>
</comment>